<dbReference type="PANTHER" id="PTHR38431:SF1">
    <property type="entry name" value="BLL2305 PROTEIN"/>
    <property type="match status" value="1"/>
</dbReference>
<dbReference type="OrthoDB" id="9805928at2"/>
<name>A0A221K7X3_9RHOB</name>
<accession>A0A221K7X3</accession>
<gene>
    <name evidence="3" type="ORF">SULPSESMR1_04389</name>
</gene>
<keyword evidence="3" id="KW-0614">Plasmid</keyword>
<dbReference type="GO" id="GO:0003677">
    <property type="term" value="F:DNA binding"/>
    <property type="evidence" value="ECO:0007669"/>
    <property type="project" value="InterPro"/>
</dbReference>
<evidence type="ECO:0000259" key="1">
    <source>
        <dbReference type="Pfam" id="PF12727"/>
    </source>
</evidence>
<dbReference type="InterPro" id="IPR041657">
    <property type="entry name" value="HTH_17"/>
</dbReference>
<protein>
    <submittedName>
        <fullName evidence="3">PBP superfamily domain protein</fullName>
    </submittedName>
</protein>
<feature type="domain" description="Helix-turn-helix" evidence="2">
    <location>
        <begin position="17"/>
        <end position="66"/>
    </location>
</feature>
<dbReference type="Pfam" id="PF12727">
    <property type="entry name" value="PBP_like"/>
    <property type="match status" value="1"/>
</dbReference>
<proteinExistence type="predicted"/>
<dbReference type="KEGG" id="spse:SULPSESMR1_04389"/>
<dbReference type="InterPro" id="IPR024370">
    <property type="entry name" value="PBP_domain"/>
</dbReference>
<evidence type="ECO:0000313" key="4">
    <source>
        <dbReference type="Proteomes" id="UP000199754"/>
    </source>
</evidence>
<keyword evidence="4" id="KW-1185">Reference proteome</keyword>
<reference evidence="3 4" key="1">
    <citation type="submission" date="2017-07" db="EMBL/GenBank/DDBJ databases">
        <title>Genome Sequence of Sulfitobacter pseudonitzschiae Strain SMR1 Isolated from a culture of the Diatom Skeletonema marinoi.</title>
        <authorList>
            <person name="Topel M."/>
            <person name="Pinder M.I.M."/>
            <person name="Johansson O.N."/>
            <person name="Kourtchenko O."/>
            <person name="Godhe A."/>
            <person name="Clarke A.K."/>
        </authorList>
    </citation>
    <scope>NUCLEOTIDE SEQUENCE [LARGE SCALE GENOMIC DNA]</scope>
    <source>
        <strain evidence="3 4">SMR1</strain>
        <plasmid evidence="3 4">pSMR1-3</plasmid>
    </source>
</reference>
<dbReference type="Proteomes" id="UP000199754">
    <property type="component" value="Plasmid pSMR1-3"/>
</dbReference>
<geneLocation type="plasmid" evidence="3 4">
    <name>pSMR1-3</name>
</geneLocation>
<dbReference type="Pfam" id="PF12728">
    <property type="entry name" value="HTH_17"/>
    <property type="match status" value="1"/>
</dbReference>
<sequence length="304" mass="32795">MQNDPEDDGAHSGVPSLMTTIEVADYLRVKQRTIYEMVTRQTIPFTRATGKLLFPRRLIDVWLEAQTEAPVAGVLQAAPIYAGSNDPLLEWALRQSGAGLAVLTHGSTHGLRELADGRAMLAGSHLLDAASGEYNLPAVRSHMPGGGFVMIHWARRVQGLLIAPGNPQAINCLEDVVSQGLRFAARTEGAGSQLLLDVLLGRMGLTADALQFAPRQAETHGDLATMIEIGEADCGIGLQAVTGRLGFVPLVGNESFDLVMRRRDYFEPQVQALLAFARTDAFAARAAHLSGYDVTELGKVRWNS</sequence>
<dbReference type="SUPFAM" id="SSF53850">
    <property type="entry name" value="Periplasmic binding protein-like II"/>
    <property type="match status" value="1"/>
</dbReference>
<dbReference type="InterPro" id="IPR010093">
    <property type="entry name" value="SinI_DNA-bd"/>
</dbReference>
<evidence type="ECO:0000313" key="3">
    <source>
        <dbReference type="EMBL" id="ASM75112.1"/>
    </source>
</evidence>
<dbReference type="EMBL" id="CP022418">
    <property type="protein sequence ID" value="ASM75112.1"/>
    <property type="molecule type" value="Genomic_DNA"/>
</dbReference>
<evidence type="ECO:0000259" key="2">
    <source>
        <dbReference type="Pfam" id="PF12728"/>
    </source>
</evidence>
<dbReference type="AlphaFoldDB" id="A0A221K7X3"/>
<dbReference type="RefSeq" id="WP_089423123.1">
    <property type="nucleotide sequence ID" value="NZ_CP022418.1"/>
</dbReference>
<dbReference type="PANTHER" id="PTHR38431">
    <property type="entry name" value="BLL2305 PROTEIN"/>
    <property type="match status" value="1"/>
</dbReference>
<dbReference type="NCBIfam" id="TIGR01764">
    <property type="entry name" value="excise"/>
    <property type="match status" value="1"/>
</dbReference>
<organism evidence="3 4">
    <name type="scientific">Pseudosulfitobacter pseudonitzschiae</name>
    <dbReference type="NCBI Taxonomy" id="1402135"/>
    <lineage>
        <taxon>Bacteria</taxon>
        <taxon>Pseudomonadati</taxon>
        <taxon>Pseudomonadota</taxon>
        <taxon>Alphaproteobacteria</taxon>
        <taxon>Rhodobacterales</taxon>
        <taxon>Roseobacteraceae</taxon>
        <taxon>Pseudosulfitobacter</taxon>
    </lineage>
</organism>
<feature type="domain" description="PBP" evidence="1">
    <location>
        <begin position="94"/>
        <end position="277"/>
    </location>
</feature>